<gene>
    <name evidence="2" type="ORF">HYQ45_011413</name>
</gene>
<proteinExistence type="predicted"/>
<dbReference type="EMBL" id="JAEMWZ010000247">
    <property type="protein sequence ID" value="KAG7129389.1"/>
    <property type="molecule type" value="Genomic_DNA"/>
</dbReference>
<evidence type="ECO:0000256" key="1">
    <source>
        <dbReference type="SAM" id="MobiDB-lite"/>
    </source>
</evidence>
<feature type="region of interest" description="Disordered" evidence="1">
    <location>
        <begin position="92"/>
        <end position="132"/>
    </location>
</feature>
<organism evidence="2 3">
    <name type="scientific">Verticillium longisporum</name>
    <name type="common">Verticillium dahliae var. longisporum</name>
    <dbReference type="NCBI Taxonomy" id="100787"/>
    <lineage>
        <taxon>Eukaryota</taxon>
        <taxon>Fungi</taxon>
        <taxon>Dikarya</taxon>
        <taxon>Ascomycota</taxon>
        <taxon>Pezizomycotina</taxon>
        <taxon>Sordariomycetes</taxon>
        <taxon>Hypocreomycetidae</taxon>
        <taxon>Glomerellales</taxon>
        <taxon>Plectosphaerellaceae</taxon>
        <taxon>Verticillium</taxon>
    </lineage>
</organism>
<name>A0A8I2ZI78_VERLO</name>
<reference evidence="2" key="1">
    <citation type="journal article" date="2021" name="Mol. Plant Pathol.">
        <title>A 20-kb lineage-specific genomic region tames virulence in pathogenic amphidiploid Verticillium longisporum.</title>
        <authorList>
            <person name="Harting R."/>
            <person name="Starke J."/>
            <person name="Kusch H."/>
            <person name="Poggeler S."/>
            <person name="Maurus I."/>
            <person name="Schluter R."/>
            <person name="Landesfeind M."/>
            <person name="Bulla I."/>
            <person name="Nowrousian M."/>
            <person name="de Jonge R."/>
            <person name="Stahlhut G."/>
            <person name="Hoff K.J."/>
            <person name="Asshauer K.P."/>
            <person name="Thurmer A."/>
            <person name="Stanke M."/>
            <person name="Daniel R."/>
            <person name="Morgenstern B."/>
            <person name="Thomma B.P.H.J."/>
            <person name="Kronstad J.W."/>
            <person name="Braus-Stromeyer S.A."/>
            <person name="Braus G.H."/>
        </authorList>
    </citation>
    <scope>NUCLEOTIDE SEQUENCE</scope>
    <source>
        <strain evidence="2">Vl32</strain>
    </source>
</reference>
<feature type="compositionally biased region" description="Acidic residues" evidence="1">
    <location>
        <begin position="109"/>
        <end position="132"/>
    </location>
</feature>
<sequence length="132" mass="14245">MELCTQPELRMEELNTPQKDIATRRSSTKADLPMDADSNHHLIQMKHLAGYSPAAICLSFGTNGMTGAHPNSGYTAARAAAAAAAHLPDRANHRINRARANSPTTVDVSSDEGDDEDSNVDEDEVNAEENEE</sequence>
<evidence type="ECO:0000313" key="2">
    <source>
        <dbReference type="EMBL" id="KAG7129389.1"/>
    </source>
</evidence>
<evidence type="ECO:0000313" key="3">
    <source>
        <dbReference type="Proteomes" id="UP000689129"/>
    </source>
</evidence>
<protein>
    <submittedName>
        <fullName evidence="2">Uncharacterized protein</fullName>
    </submittedName>
</protein>
<dbReference type="AlphaFoldDB" id="A0A8I2ZI78"/>
<comment type="caution">
    <text evidence="2">The sequence shown here is derived from an EMBL/GenBank/DDBJ whole genome shotgun (WGS) entry which is preliminary data.</text>
</comment>
<dbReference type="Proteomes" id="UP000689129">
    <property type="component" value="Unassembled WGS sequence"/>
</dbReference>
<accession>A0A8I2ZI78</accession>